<accession>A0A8H5B197</accession>
<dbReference type="Proteomes" id="UP000567179">
    <property type="component" value="Unassembled WGS sequence"/>
</dbReference>
<dbReference type="AlphaFoldDB" id="A0A8H5B197"/>
<keyword evidence="5" id="KW-1185">Reference proteome</keyword>
<keyword evidence="1" id="KW-0677">Repeat</keyword>
<evidence type="ECO:0000256" key="1">
    <source>
        <dbReference type="ARBA" id="ARBA00022737"/>
    </source>
</evidence>
<gene>
    <name evidence="4" type="ORF">D9619_011746</name>
</gene>
<name>A0A8H5B197_9AGAR</name>
<evidence type="ECO:0000313" key="5">
    <source>
        <dbReference type="Proteomes" id="UP000567179"/>
    </source>
</evidence>
<reference evidence="4 5" key="1">
    <citation type="journal article" date="2020" name="ISME J.">
        <title>Uncovering the hidden diversity of litter-decomposition mechanisms in mushroom-forming fungi.</title>
        <authorList>
            <person name="Floudas D."/>
            <person name="Bentzer J."/>
            <person name="Ahren D."/>
            <person name="Johansson T."/>
            <person name="Persson P."/>
            <person name="Tunlid A."/>
        </authorList>
    </citation>
    <scope>NUCLEOTIDE SEQUENCE [LARGE SCALE GENOMIC DNA]</scope>
    <source>
        <strain evidence="4 5">CBS 101986</strain>
    </source>
</reference>
<sequence length="969" mass="111436">MSFLPHKKTVRDHGAEGQSNLKPIMVTALRATEMALDGLPIPAAKTCISLVLKVIEVSDIAADNKKALEGLDARYQDLKEFLLSISTNIPKTVRQVVHELDLKLKRLAEQWEPRLTKKPRKRDIVLRLITASEDRDMLQRFVTETDQAISTFLLHFEVKSWIEIYTEIVKTRQATVLALLARAQSAAYNSLRADRAEPCMGGTRQTVVKTIDGWALNSDFNRPPMFWLNGLAGIGKTTIAHTVATLMDEKHQLGGSFFFLHSDEYRKDARLVFPTLAVQLSEIDPIVKTRLAEVLENDPRCVNEFATQFDKLILHPMSGVSLSKPLVIVLDALDECQPISSTTEILQILVGNIKRIPFLRVFITSRPEVHIGKGFSVVGGESVYQKLVLHKNKEVQEEVKGDVRLYLKTSLQKIWNRDNSGQWPPDRDLETLVEHSGKLFEYAATIERFIGGNPTLDPQRQLKLLLSVKVGHDPLSKSTGRLDQLYLDILDTAIKATEIPYDSYYLERFQKVVGSIVLMLQPLTLEALARFLGNYDIAEIRRTLYHLHSIIVVPDDPWDMLHTYHLSFPNFITSAKRCTNREAYINPEEQHPYLFLRCLDVMRRFFGSATRRRNIPHDMGSHDNQTALATIDQLSHKLRDNAVNSSVDEFFEGDIPMTAEVQYASDHWCSHLINIHVNLVSTETLVQVTNALEQFINYYLSQWVRPRIAQISLTRKTANLLQDTFDIMYSAHSWTAANVDPRRSQRTKKMLEITARDAFAHFFPQAADTGSYTLGHHVDIFLLVLEQEYVKQEQEYVRQEEEYRKLEEEYQRIEEEYHRQEVEYQRLEGEERRLAEGYTRLDEEYASLLEEHARLSREYAGLEGHPGQIEDKERQMEEQGRRIDEKGRQIEEHNRQMDEHSRQLEKQHGQLNEQSGRLNEQSGRLNEQNGRLNEQNGRLRKQQGQMAEQAQAMRAKPGRSGRGQEEGKG</sequence>
<dbReference type="InterPro" id="IPR056884">
    <property type="entry name" value="NPHP3-like_N"/>
</dbReference>
<organism evidence="4 5">
    <name type="scientific">Psilocybe cf. subviscida</name>
    <dbReference type="NCBI Taxonomy" id="2480587"/>
    <lineage>
        <taxon>Eukaryota</taxon>
        <taxon>Fungi</taxon>
        <taxon>Dikarya</taxon>
        <taxon>Basidiomycota</taxon>
        <taxon>Agaricomycotina</taxon>
        <taxon>Agaricomycetes</taxon>
        <taxon>Agaricomycetidae</taxon>
        <taxon>Agaricales</taxon>
        <taxon>Agaricineae</taxon>
        <taxon>Strophariaceae</taxon>
        <taxon>Psilocybe</taxon>
    </lineage>
</organism>
<dbReference type="Gene3D" id="3.40.50.300">
    <property type="entry name" value="P-loop containing nucleotide triphosphate hydrolases"/>
    <property type="match status" value="1"/>
</dbReference>
<evidence type="ECO:0000259" key="3">
    <source>
        <dbReference type="PROSITE" id="PS50837"/>
    </source>
</evidence>
<comment type="caution">
    <text evidence="4">The sequence shown here is derived from an EMBL/GenBank/DDBJ whole genome shotgun (WGS) entry which is preliminary data.</text>
</comment>
<feature type="compositionally biased region" description="Basic and acidic residues" evidence="2">
    <location>
        <begin position="868"/>
        <end position="908"/>
    </location>
</feature>
<dbReference type="PANTHER" id="PTHR10039:SF14">
    <property type="entry name" value="NACHT DOMAIN-CONTAINING PROTEIN"/>
    <property type="match status" value="1"/>
</dbReference>
<protein>
    <recommendedName>
        <fullName evidence="3">NACHT domain-containing protein</fullName>
    </recommendedName>
</protein>
<dbReference type="InterPro" id="IPR027417">
    <property type="entry name" value="P-loop_NTPase"/>
</dbReference>
<feature type="domain" description="NACHT" evidence="3">
    <location>
        <begin position="224"/>
        <end position="367"/>
    </location>
</feature>
<feature type="compositionally biased region" description="Low complexity" evidence="2">
    <location>
        <begin position="942"/>
        <end position="955"/>
    </location>
</feature>
<dbReference type="EMBL" id="JAACJJ010000044">
    <property type="protein sequence ID" value="KAF5314461.1"/>
    <property type="molecule type" value="Genomic_DNA"/>
</dbReference>
<feature type="compositionally biased region" description="Polar residues" evidence="2">
    <location>
        <begin position="909"/>
        <end position="936"/>
    </location>
</feature>
<dbReference type="OrthoDB" id="3027122at2759"/>
<dbReference type="Pfam" id="PF24883">
    <property type="entry name" value="NPHP3_N"/>
    <property type="match status" value="1"/>
</dbReference>
<dbReference type="SUPFAM" id="SSF52540">
    <property type="entry name" value="P-loop containing nucleoside triphosphate hydrolases"/>
    <property type="match status" value="1"/>
</dbReference>
<dbReference type="PANTHER" id="PTHR10039">
    <property type="entry name" value="AMELOGENIN"/>
    <property type="match status" value="1"/>
</dbReference>
<feature type="region of interest" description="Disordered" evidence="2">
    <location>
        <begin position="859"/>
        <end position="969"/>
    </location>
</feature>
<dbReference type="InterPro" id="IPR007111">
    <property type="entry name" value="NACHT_NTPase"/>
</dbReference>
<evidence type="ECO:0000313" key="4">
    <source>
        <dbReference type="EMBL" id="KAF5314461.1"/>
    </source>
</evidence>
<evidence type="ECO:0000256" key="2">
    <source>
        <dbReference type="SAM" id="MobiDB-lite"/>
    </source>
</evidence>
<dbReference type="PROSITE" id="PS50837">
    <property type="entry name" value="NACHT"/>
    <property type="match status" value="1"/>
</dbReference>
<proteinExistence type="predicted"/>